<dbReference type="Proteomes" id="UP000052015">
    <property type="component" value="Unassembled WGS sequence"/>
</dbReference>
<proteinExistence type="predicted"/>
<evidence type="ECO:0000313" key="2">
    <source>
        <dbReference type="Proteomes" id="UP000052015"/>
    </source>
</evidence>
<gene>
    <name evidence="1" type="ORF">ABG79_00266</name>
</gene>
<dbReference type="OrthoDB" id="1951184at2"/>
<organism evidence="1 2">
    <name type="scientific">Caloramator mitchellensis</name>
    <dbReference type="NCBI Taxonomy" id="908809"/>
    <lineage>
        <taxon>Bacteria</taxon>
        <taxon>Bacillati</taxon>
        <taxon>Bacillota</taxon>
        <taxon>Clostridia</taxon>
        <taxon>Eubacteriales</taxon>
        <taxon>Clostridiaceae</taxon>
        <taxon>Caloramator</taxon>
    </lineage>
</organism>
<dbReference type="InterPro" id="IPR011990">
    <property type="entry name" value="TPR-like_helical_dom_sf"/>
</dbReference>
<dbReference type="RefSeq" id="WP_057976313.1">
    <property type="nucleotide sequence ID" value="NZ_LKHP01000001.1"/>
</dbReference>
<protein>
    <recommendedName>
        <fullName evidence="3">Tetratricopeptide repeat protein</fullName>
    </recommendedName>
</protein>
<dbReference type="EMBL" id="LKHP01000001">
    <property type="protein sequence ID" value="KRQ88099.1"/>
    <property type="molecule type" value="Genomic_DNA"/>
</dbReference>
<sequence length="443" mass="52867">MKDSEKLVLFRQYMLNKGIDREKVEYNVKVVNYFVNTVLFFFDETLESFDSFTFDEFTDKITLIDEELGGREGIKDILSAMRLLTEFLKDYKFIKGGKIAFYKRMFEKEEYYLQKYDMLKGKKSQAKEIIKNVLNEEFSKKIISIAEDINVGEFETMLIIDKILNDIPFSEDFDEEKVQHVKKMLHNLELIELKKTNYNVTRLGRMLSRLESEQRYAYLLCHFFEKDAWFDNIVQGLSFEDLHNLRFMIITTFGNKDSFVLENNNKFNLKHLYIGLDSDINRLNIIERNSKINILFEIFYTGMGLIEKNVNKQNLEYKLSAIGKYIIKHYSAAYYRQSRHKLTSMAYIIRNKKYDEAEKEIEKYLVTFGENSIILDFLGQVLLLEKKYKHAYEILKYAYNTANKRSNAFKSIIYHLVLCCRKLKMDEETKFYEERLMEISNKA</sequence>
<evidence type="ECO:0000313" key="1">
    <source>
        <dbReference type="EMBL" id="KRQ88099.1"/>
    </source>
</evidence>
<dbReference type="AlphaFoldDB" id="A0A0R3JX31"/>
<reference evidence="1 2" key="1">
    <citation type="submission" date="2015-09" db="EMBL/GenBank/DDBJ databases">
        <title>Draft genome sequence of a Caloramator mitchellensis, a moderate thermophile from the Great Artesian Basin of Australia.</title>
        <authorList>
            <person name="Patel B.K."/>
        </authorList>
    </citation>
    <scope>NUCLEOTIDE SEQUENCE [LARGE SCALE GENOMIC DNA]</scope>
    <source>
        <strain evidence="1 2">VF08</strain>
    </source>
</reference>
<name>A0A0R3JX31_CALMK</name>
<comment type="caution">
    <text evidence="1">The sequence shown here is derived from an EMBL/GenBank/DDBJ whole genome shotgun (WGS) entry which is preliminary data.</text>
</comment>
<dbReference type="Gene3D" id="1.25.40.10">
    <property type="entry name" value="Tetratricopeptide repeat domain"/>
    <property type="match status" value="1"/>
</dbReference>
<accession>A0A0R3JX31</accession>
<evidence type="ECO:0008006" key="3">
    <source>
        <dbReference type="Google" id="ProtNLM"/>
    </source>
</evidence>
<dbReference type="STRING" id="908809.ABG79_00266"/>
<keyword evidence="2" id="KW-1185">Reference proteome</keyword>
<dbReference type="SUPFAM" id="SSF48452">
    <property type="entry name" value="TPR-like"/>
    <property type="match status" value="1"/>
</dbReference>